<dbReference type="EMBL" id="CM046392">
    <property type="protein sequence ID" value="KAI8555342.1"/>
    <property type="molecule type" value="Genomic_DNA"/>
</dbReference>
<accession>A0ACC0NS22</accession>
<protein>
    <submittedName>
        <fullName evidence="1">Uncharacterized protein</fullName>
    </submittedName>
</protein>
<dbReference type="Proteomes" id="UP001062846">
    <property type="component" value="Chromosome 5"/>
</dbReference>
<sequence length="138" mass="15770">MATQNTAAVIVALPKKKTRRSNKNAAAQMSELPNDIMPDILSRLPLNSLFRCKRVCKVWQNIILEPYFAELHHSIFYRYGYKRPMTISYFDIEEEQYGSFPLPSHLGDRRNGLVAVDNQLVVHSQHGSVCVLKVGRPN</sequence>
<organism evidence="1 2">
    <name type="scientific">Rhododendron molle</name>
    <name type="common">Chinese azalea</name>
    <name type="synonym">Azalea mollis</name>
    <dbReference type="NCBI Taxonomy" id="49168"/>
    <lineage>
        <taxon>Eukaryota</taxon>
        <taxon>Viridiplantae</taxon>
        <taxon>Streptophyta</taxon>
        <taxon>Embryophyta</taxon>
        <taxon>Tracheophyta</taxon>
        <taxon>Spermatophyta</taxon>
        <taxon>Magnoliopsida</taxon>
        <taxon>eudicotyledons</taxon>
        <taxon>Gunneridae</taxon>
        <taxon>Pentapetalae</taxon>
        <taxon>asterids</taxon>
        <taxon>Ericales</taxon>
        <taxon>Ericaceae</taxon>
        <taxon>Ericoideae</taxon>
        <taxon>Rhodoreae</taxon>
        <taxon>Rhododendron</taxon>
    </lineage>
</organism>
<name>A0ACC0NS22_RHOML</name>
<evidence type="ECO:0000313" key="2">
    <source>
        <dbReference type="Proteomes" id="UP001062846"/>
    </source>
</evidence>
<proteinExistence type="predicted"/>
<gene>
    <name evidence="1" type="ORF">RHMOL_Rhmol05G0167600</name>
</gene>
<keyword evidence="2" id="KW-1185">Reference proteome</keyword>
<comment type="caution">
    <text evidence="1">The sequence shown here is derived from an EMBL/GenBank/DDBJ whole genome shotgun (WGS) entry which is preliminary data.</text>
</comment>
<reference evidence="1" key="1">
    <citation type="submission" date="2022-02" db="EMBL/GenBank/DDBJ databases">
        <title>Plant Genome Project.</title>
        <authorList>
            <person name="Zhang R.-G."/>
        </authorList>
    </citation>
    <scope>NUCLEOTIDE SEQUENCE</scope>
    <source>
        <strain evidence="1">AT1</strain>
    </source>
</reference>
<evidence type="ECO:0000313" key="1">
    <source>
        <dbReference type="EMBL" id="KAI8555342.1"/>
    </source>
</evidence>